<protein>
    <submittedName>
        <fullName evidence="8">Integrase</fullName>
    </submittedName>
</protein>
<dbReference type="InterPro" id="IPR013762">
    <property type="entry name" value="Integrase-like_cat_sf"/>
</dbReference>
<evidence type="ECO:0000313" key="9">
    <source>
        <dbReference type="Proteomes" id="UP000333828"/>
    </source>
</evidence>
<dbReference type="SUPFAM" id="SSF56349">
    <property type="entry name" value="DNA breaking-rejoining enzymes"/>
    <property type="match status" value="1"/>
</dbReference>
<dbReference type="Gene3D" id="1.10.443.10">
    <property type="entry name" value="Intergrase catalytic core"/>
    <property type="match status" value="1"/>
</dbReference>
<dbReference type="Pfam" id="PF22022">
    <property type="entry name" value="Phage_int_M"/>
    <property type="match status" value="1"/>
</dbReference>
<dbReference type="RefSeq" id="WP_150683982.1">
    <property type="nucleotide sequence ID" value="NZ_CABPSI010000002.1"/>
</dbReference>
<dbReference type="EMBL" id="CABPSI010000002">
    <property type="protein sequence ID" value="VVE00971.1"/>
    <property type="molecule type" value="Genomic_DNA"/>
</dbReference>
<feature type="domain" description="Core-binding (CB)" evidence="7">
    <location>
        <begin position="98"/>
        <end position="179"/>
    </location>
</feature>
<reference evidence="8 9" key="1">
    <citation type="submission" date="2019-08" db="EMBL/GenBank/DDBJ databases">
        <authorList>
            <person name="Peeters C."/>
        </authorList>
    </citation>
    <scope>NUCLEOTIDE SEQUENCE [LARGE SCALE GENOMIC DNA]</scope>
    <source>
        <strain evidence="8 9">LMG 31115</strain>
    </source>
</reference>
<dbReference type="InterPro" id="IPR002104">
    <property type="entry name" value="Integrase_catalytic"/>
</dbReference>
<dbReference type="Pfam" id="PF00589">
    <property type="entry name" value="Phage_integrase"/>
    <property type="match status" value="1"/>
</dbReference>
<evidence type="ECO:0000256" key="4">
    <source>
        <dbReference type="ARBA" id="ARBA00023172"/>
    </source>
</evidence>
<comment type="similarity">
    <text evidence="1">Belongs to the 'phage' integrase family.</text>
</comment>
<keyword evidence="4" id="KW-0233">DNA recombination</keyword>
<dbReference type="GO" id="GO:0006310">
    <property type="term" value="P:DNA recombination"/>
    <property type="evidence" value="ECO:0007669"/>
    <property type="project" value="UniProtKB-KW"/>
</dbReference>
<evidence type="ECO:0000259" key="7">
    <source>
        <dbReference type="PROSITE" id="PS51900"/>
    </source>
</evidence>
<dbReference type="InterPro" id="IPR053876">
    <property type="entry name" value="Phage_int_M"/>
</dbReference>
<sequence>MPLTDIAVRKANPTEKPYRLGDAAGMYLEVQPSGAKYWRLRYRFDGKQKTLALGVYPVVSLKDARDARDDARGLLGRGIDPGAARAATKATRGAAASNSFEAIAREWHRKFSADLSASHAARNLRRLESHVFPYFGEQTITAVDAPTILAALQKVEERGNLETAHRLRSIIGQVFRYAIATARATRDPSADLRGAIPPKPVKHYAAIIDPAELGKTLKVIHTYQGSPVVEAALKLAPYLFQRPGEQRLAEWVEFDLDGSTWEIPPSRMKRTKEGKASGAAHIVPLARQVVDVLRDLHTLTGHGNHVFPSVRGDVRPISDGTLATALKLMGFDSQTITPHGWRATARTLAVEALGFPAEVVEMQLAHSVRDSLGRAYNRTQWLDKRRELMQAWADYLDRLRLAA</sequence>
<dbReference type="AlphaFoldDB" id="A0A5E4ULR4"/>
<evidence type="ECO:0000256" key="2">
    <source>
        <dbReference type="ARBA" id="ARBA00022908"/>
    </source>
</evidence>
<dbReference type="GO" id="GO:0003677">
    <property type="term" value="F:DNA binding"/>
    <property type="evidence" value="ECO:0007669"/>
    <property type="project" value="UniProtKB-UniRule"/>
</dbReference>
<keyword evidence="2" id="KW-0229">DNA integration</keyword>
<gene>
    <name evidence="8" type="ORF">PIN31115_02101</name>
</gene>
<dbReference type="Proteomes" id="UP000333828">
    <property type="component" value="Unassembled WGS sequence"/>
</dbReference>
<dbReference type="Gene3D" id="1.10.150.130">
    <property type="match status" value="1"/>
</dbReference>
<dbReference type="PANTHER" id="PTHR30629:SF2">
    <property type="entry name" value="PROPHAGE INTEGRASE INTS-RELATED"/>
    <property type="match status" value="1"/>
</dbReference>
<name>A0A5E4ULR4_9BURK</name>
<keyword evidence="9" id="KW-1185">Reference proteome</keyword>
<dbReference type="InterPro" id="IPR011010">
    <property type="entry name" value="DNA_brk_join_enz"/>
</dbReference>
<evidence type="ECO:0000256" key="3">
    <source>
        <dbReference type="ARBA" id="ARBA00023125"/>
    </source>
</evidence>
<dbReference type="PANTHER" id="PTHR30629">
    <property type="entry name" value="PROPHAGE INTEGRASE"/>
    <property type="match status" value="1"/>
</dbReference>
<accession>A0A5E4ULR4</accession>
<evidence type="ECO:0000313" key="8">
    <source>
        <dbReference type="EMBL" id="VVE00971.1"/>
    </source>
</evidence>
<dbReference type="GO" id="GO:0015074">
    <property type="term" value="P:DNA integration"/>
    <property type="evidence" value="ECO:0007669"/>
    <property type="project" value="UniProtKB-KW"/>
</dbReference>
<proteinExistence type="inferred from homology"/>
<evidence type="ECO:0000256" key="1">
    <source>
        <dbReference type="ARBA" id="ARBA00008857"/>
    </source>
</evidence>
<feature type="domain" description="Tyr recombinase" evidence="6">
    <location>
        <begin position="203"/>
        <end position="389"/>
    </location>
</feature>
<organism evidence="8 9">
    <name type="scientific">Pandoraea iniqua</name>
    <dbReference type="NCBI Taxonomy" id="2508288"/>
    <lineage>
        <taxon>Bacteria</taxon>
        <taxon>Pseudomonadati</taxon>
        <taxon>Pseudomonadota</taxon>
        <taxon>Betaproteobacteria</taxon>
        <taxon>Burkholderiales</taxon>
        <taxon>Burkholderiaceae</taxon>
        <taxon>Pandoraea</taxon>
    </lineage>
</organism>
<dbReference type="InterPro" id="IPR025166">
    <property type="entry name" value="Integrase_DNA_bind_dom"/>
</dbReference>
<dbReference type="CDD" id="cd00801">
    <property type="entry name" value="INT_P4_C"/>
    <property type="match status" value="1"/>
</dbReference>
<dbReference type="Pfam" id="PF13356">
    <property type="entry name" value="Arm-DNA-bind_3"/>
    <property type="match status" value="1"/>
</dbReference>
<keyword evidence="3 5" id="KW-0238">DNA-binding</keyword>
<dbReference type="InterPro" id="IPR038488">
    <property type="entry name" value="Integrase_DNA-bd_sf"/>
</dbReference>
<evidence type="ECO:0000256" key="5">
    <source>
        <dbReference type="PROSITE-ProRule" id="PRU01248"/>
    </source>
</evidence>
<dbReference type="InterPro" id="IPR010998">
    <property type="entry name" value="Integrase_recombinase_N"/>
</dbReference>
<dbReference type="PROSITE" id="PS51898">
    <property type="entry name" value="TYR_RECOMBINASE"/>
    <property type="match status" value="1"/>
</dbReference>
<dbReference type="InterPro" id="IPR044068">
    <property type="entry name" value="CB"/>
</dbReference>
<evidence type="ECO:0000259" key="6">
    <source>
        <dbReference type="PROSITE" id="PS51898"/>
    </source>
</evidence>
<dbReference type="PROSITE" id="PS51900">
    <property type="entry name" value="CB"/>
    <property type="match status" value="1"/>
</dbReference>
<dbReference type="Gene3D" id="3.30.160.390">
    <property type="entry name" value="Integrase, DNA-binding domain"/>
    <property type="match status" value="1"/>
</dbReference>
<dbReference type="InterPro" id="IPR050808">
    <property type="entry name" value="Phage_Integrase"/>
</dbReference>